<evidence type="ECO:0000313" key="3">
    <source>
        <dbReference type="Ensembl" id="ENSELUP00000071488.2"/>
    </source>
</evidence>
<feature type="transmembrane region" description="Helical" evidence="2">
    <location>
        <begin position="24"/>
        <end position="46"/>
    </location>
</feature>
<evidence type="ECO:0000256" key="2">
    <source>
        <dbReference type="SAM" id="Phobius"/>
    </source>
</evidence>
<dbReference type="Bgee" id="ENSELUG00000026385">
    <property type="expression patterns" value="Expressed in nose and 13 other cell types or tissues"/>
</dbReference>
<protein>
    <recommendedName>
        <fullName evidence="5">Crumbs homolog 3b</fullName>
    </recommendedName>
</protein>
<evidence type="ECO:0008006" key="5">
    <source>
        <dbReference type="Google" id="ProtNLM"/>
    </source>
</evidence>
<sequence length="88" mass="9578">MYASLLPPLPGLVAMTLVPSSPGLWPVLVPGVALLFCLALALLGCLMRKKRRTEGTYRPSAEECKQTGRRGAERPALPLPLPKEERLI</sequence>
<feature type="region of interest" description="Disordered" evidence="1">
    <location>
        <begin position="52"/>
        <end position="88"/>
    </location>
</feature>
<accession>A0A6Q2Z0Y1</accession>
<dbReference type="OMA" id="RRTEGMY"/>
<reference evidence="4" key="1">
    <citation type="journal article" date="2014" name="PLoS ONE">
        <title>The genome and linkage map of the northern pike (Esox lucius): conserved synteny revealed between the salmonid sister group and the Neoteleostei.</title>
        <authorList>
            <person name="Rondeau E.B."/>
            <person name="Minkley D.R."/>
            <person name="Leong J.S."/>
            <person name="Messmer A.M."/>
            <person name="Jantzen J.R."/>
            <person name="von Schalburg K.R."/>
            <person name="Lemon C."/>
            <person name="Bird N.H."/>
            <person name="Koop B.F."/>
        </authorList>
    </citation>
    <scope>NUCLEOTIDE SEQUENCE</scope>
</reference>
<keyword evidence="2" id="KW-0812">Transmembrane</keyword>
<dbReference type="InParanoid" id="A0A6Q2Z0Y1"/>
<dbReference type="GeneTree" id="ENSGT00940000176019"/>
<proteinExistence type="predicted"/>
<dbReference type="AlphaFoldDB" id="A0A6Q2Z0Y1"/>
<reference evidence="3" key="3">
    <citation type="submission" date="2025-08" db="UniProtKB">
        <authorList>
            <consortium name="Ensembl"/>
        </authorList>
    </citation>
    <scope>IDENTIFICATION</scope>
</reference>
<keyword evidence="2" id="KW-1133">Transmembrane helix</keyword>
<dbReference type="Proteomes" id="UP000265140">
    <property type="component" value="Chromosome 9"/>
</dbReference>
<evidence type="ECO:0000256" key="1">
    <source>
        <dbReference type="SAM" id="MobiDB-lite"/>
    </source>
</evidence>
<evidence type="ECO:0000313" key="4">
    <source>
        <dbReference type="Proteomes" id="UP000265140"/>
    </source>
</evidence>
<keyword evidence="4" id="KW-1185">Reference proteome</keyword>
<reference evidence="3" key="4">
    <citation type="submission" date="2025-09" db="UniProtKB">
        <authorList>
            <consortium name="Ensembl"/>
        </authorList>
    </citation>
    <scope>IDENTIFICATION</scope>
</reference>
<keyword evidence="2" id="KW-0472">Membrane</keyword>
<dbReference type="Ensembl" id="ENSELUT00000055243.2">
    <property type="protein sequence ID" value="ENSELUP00000071488.2"/>
    <property type="gene ID" value="ENSELUG00000026385.2"/>
</dbReference>
<reference evidence="3" key="2">
    <citation type="submission" date="2020-02" db="EMBL/GenBank/DDBJ databases">
        <title>Esox lucius (northern pike) genome, fEsoLuc1, primary haplotype.</title>
        <authorList>
            <person name="Myers G."/>
            <person name="Karagic N."/>
            <person name="Meyer A."/>
            <person name="Pippel M."/>
            <person name="Reichard M."/>
            <person name="Winkler S."/>
            <person name="Tracey A."/>
            <person name="Sims Y."/>
            <person name="Howe K."/>
            <person name="Rhie A."/>
            <person name="Formenti G."/>
            <person name="Durbin R."/>
            <person name="Fedrigo O."/>
            <person name="Jarvis E.D."/>
        </authorList>
    </citation>
    <scope>NUCLEOTIDE SEQUENCE [LARGE SCALE GENOMIC DNA]</scope>
</reference>
<name>A0A6Q2Z0Y1_ESOLU</name>
<organism evidence="3 4">
    <name type="scientific">Esox lucius</name>
    <name type="common">Northern pike</name>
    <dbReference type="NCBI Taxonomy" id="8010"/>
    <lineage>
        <taxon>Eukaryota</taxon>
        <taxon>Metazoa</taxon>
        <taxon>Chordata</taxon>
        <taxon>Craniata</taxon>
        <taxon>Vertebrata</taxon>
        <taxon>Euteleostomi</taxon>
        <taxon>Actinopterygii</taxon>
        <taxon>Neopterygii</taxon>
        <taxon>Teleostei</taxon>
        <taxon>Protacanthopterygii</taxon>
        <taxon>Esociformes</taxon>
        <taxon>Esocidae</taxon>
        <taxon>Esox</taxon>
    </lineage>
</organism>
<feature type="compositionally biased region" description="Basic and acidic residues" evidence="1">
    <location>
        <begin position="60"/>
        <end position="73"/>
    </location>
</feature>